<reference evidence="1 2" key="1">
    <citation type="journal article" date="2016" name="DNA Res.">
        <title>The draft genome of MD-2 pineapple using hybrid error correction of long reads.</title>
        <authorList>
            <person name="Redwan R.M."/>
            <person name="Saidin A."/>
            <person name="Kumar S.V."/>
        </authorList>
    </citation>
    <scope>NUCLEOTIDE SEQUENCE [LARGE SCALE GENOMIC DNA]</scope>
    <source>
        <strain evidence="2">cv. MD2</strain>
        <tissue evidence="1">Leaf</tissue>
    </source>
</reference>
<dbReference type="AlphaFoldDB" id="A0A199VLJ5"/>
<protein>
    <submittedName>
        <fullName evidence="1">Uncharacterized protein</fullName>
    </submittedName>
</protein>
<evidence type="ECO:0000313" key="1">
    <source>
        <dbReference type="EMBL" id="OAY77878.1"/>
    </source>
</evidence>
<gene>
    <name evidence="1" type="ORF">ACMD2_22633</name>
</gene>
<comment type="caution">
    <text evidence="1">The sequence shown here is derived from an EMBL/GenBank/DDBJ whole genome shotgun (WGS) entry which is preliminary data.</text>
</comment>
<sequence length="143" mass="16188">MKFTVVYDISNQRIGFGAKGPQNPNPRNISTASFDEKPYLEPSHLSSCLESHASFQKRDIRLEVCGMRRIPWMELGWIQNFNRALRGYEKPSKVPKGNSFACFEMGSCSLDLRSDIIPLRLSSNRRRSRGCPVPVAIGARVEL</sequence>
<dbReference type="EMBL" id="LSRQ01001436">
    <property type="protein sequence ID" value="OAY77878.1"/>
    <property type="molecule type" value="Genomic_DNA"/>
</dbReference>
<name>A0A199VLJ5_ANACO</name>
<accession>A0A199VLJ5</accession>
<dbReference type="Proteomes" id="UP000092600">
    <property type="component" value="Unassembled WGS sequence"/>
</dbReference>
<proteinExistence type="predicted"/>
<organism evidence="1 2">
    <name type="scientific">Ananas comosus</name>
    <name type="common">Pineapple</name>
    <name type="synonym">Ananas ananas</name>
    <dbReference type="NCBI Taxonomy" id="4615"/>
    <lineage>
        <taxon>Eukaryota</taxon>
        <taxon>Viridiplantae</taxon>
        <taxon>Streptophyta</taxon>
        <taxon>Embryophyta</taxon>
        <taxon>Tracheophyta</taxon>
        <taxon>Spermatophyta</taxon>
        <taxon>Magnoliopsida</taxon>
        <taxon>Liliopsida</taxon>
        <taxon>Poales</taxon>
        <taxon>Bromeliaceae</taxon>
        <taxon>Bromelioideae</taxon>
        <taxon>Ananas</taxon>
    </lineage>
</organism>
<evidence type="ECO:0000313" key="2">
    <source>
        <dbReference type="Proteomes" id="UP000092600"/>
    </source>
</evidence>